<dbReference type="RefSeq" id="WP_115590675.1">
    <property type="nucleotide sequence ID" value="NZ_UFRN01000002.1"/>
</dbReference>
<dbReference type="GO" id="GO:0019344">
    <property type="term" value="P:cysteine biosynthetic process"/>
    <property type="evidence" value="ECO:0007669"/>
    <property type="project" value="UniProtKB-UniRule"/>
</dbReference>
<evidence type="ECO:0000256" key="4">
    <source>
        <dbReference type="ARBA" id="ARBA00022519"/>
    </source>
</evidence>
<proteinExistence type="inferred from homology"/>
<protein>
    <recommendedName>
        <fullName evidence="11">Sulfate transporter CysZ</fullName>
    </recommendedName>
</protein>
<evidence type="ECO:0000256" key="10">
    <source>
        <dbReference type="ARBA" id="ARBA00023192"/>
    </source>
</evidence>
<keyword evidence="10 11" id="KW-0198">Cysteine biosynthesis</keyword>
<dbReference type="GO" id="GO:0005886">
    <property type="term" value="C:plasma membrane"/>
    <property type="evidence" value="ECO:0007669"/>
    <property type="project" value="UniProtKB-SubCell"/>
</dbReference>
<feature type="region of interest" description="Disordered" evidence="12">
    <location>
        <begin position="270"/>
        <end position="293"/>
    </location>
</feature>
<evidence type="ECO:0000256" key="11">
    <source>
        <dbReference type="HAMAP-Rule" id="MF_00468"/>
    </source>
</evidence>
<reference evidence="13 14" key="1">
    <citation type="submission" date="2018-06" db="EMBL/GenBank/DDBJ databases">
        <authorList>
            <consortium name="Pathogen Informatics"/>
            <person name="Doyle S."/>
        </authorList>
    </citation>
    <scope>NUCLEOTIDE SEQUENCE [LARGE SCALE GENOMIC DNA]</scope>
    <source>
        <strain evidence="13 14">NCTC4191</strain>
    </source>
</reference>
<comment type="similarity">
    <text evidence="11">Belongs to the CysZ family.</text>
</comment>
<comment type="function">
    <text evidence="11">High affinity, high specificity proton-dependent sulfate transporter, which mediates sulfate uptake. Provides the sulfur source for the cysteine synthesis pathway.</text>
</comment>
<feature type="transmembrane region" description="Helical" evidence="11">
    <location>
        <begin position="34"/>
        <end position="54"/>
    </location>
</feature>
<evidence type="ECO:0000256" key="1">
    <source>
        <dbReference type="ARBA" id="ARBA00004141"/>
    </source>
</evidence>
<keyword evidence="4 11" id="KW-0997">Cell inner membrane</keyword>
<name>A0A380U1I7_ACTLI</name>
<dbReference type="PANTHER" id="PTHR37468">
    <property type="entry name" value="SULFATE TRANSPORTER CYSZ"/>
    <property type="match status" value="1"/>
</dbReference>
<sequence length="293" mass="33503">MSSAFNEPQSELGLGFHYFIYGWRLMLQRRLMPFVLIPVAINAVLMIALLWFFISHIAGWADWIVSFMPSWLDWLTMILVPLAVLSLIMLFYFTFTTITNFIAAPFNALLAEKVELQLTGEQLNNMTVAEMLKDVPRMLKREWQKMAYSIPRFIALFLLSFVPVVGQTVVPVLTFVFGAWLLAIQYCDYPFDNHKISFKRMRNALGQRKILNFTFGTFISIFTALPFVNLVVMPVAVCGATAMWVEEYRNFMLGKTSDFDGADYTTKTGREVSTETRSGAVNPNVRNGDIKPH</sequence>
<evidence type="ECO:0000313" key="13">
    <source>
        <dbReference type="EMBL" id="SUT93957.1"/>
    </source>
</evidence>
<feature type="transmembrane region" description="Helical" evidence="11">
    <location>
        <begin position="74"/>
        <end position="95"/>
    </location>
</feature>
<dbReference type="Pfam" id="PF07264">
    <property type="entry name" value="EI24"/>
    <property type="match status" value="1"/>
</dbReference>
<dbReference type="InterPro" id="IPR059112">
    <property type="entry name" value="CysZ/EI24"/>
</dbReference>
<feature type="transmembrane region" description="Helical" evidence="11">
    <location>
        <begin position="210"/>
        <end position="232"/>
    </location>
</feature>
<feature type="transmembrane region" description="Helical" evidence="11">
    <location>
        <begin position="146"/>
        <end position="166"/>
    </location>
</feature>
<dbReference type="InterPro" id="IPR050480">
    <property type="entry name" value="CysZ-like"/>
</dbReference>
<evidence type="ECO:0000256" key="8">
    <source>
        <dbReference type="ARBA" id="ARBA00023032"/>
    </source>
</evidence>
<comment type="subcellular location">
    <subcellularLocation>
        <location evidence="11">Cell inner membrane</location>
        <topology evidence="11">Multi-pass membrane protein</topology>
    </subcellularLocation>
    <subcellularLocation>
        <location evidence="1">Membrane</location>
        <topology evidence="1">Multi-pass membrane protein</topology>
    </subcellularLocation>
</comment>
<dbReference type="GO" id="GO:0009675">
    <property type="term" value="F:high-affinity sulfate:proton symporter activity"/>
    <property type="evidence" value="ECO:0007669"/>
    <property type="project" value="TreeGrafter"/>
</dbReference>
<feature type="compositionally biased region" description="Polar residues" evidence="12">
    <location>
        <begin position="275"/>
        <end position="285"/>
    </location>
</feature>
<dbReference type="GO" id="GO:0000103">
    <property type="term" value="P:sulfate assimilation"/>
    <property type="evidence" value="ECO:0007669"/>
    <property type="project" value="InterPro"/>
</dbReference>
<keyword evidence="6 11" id="KW-0812">Transmembrane</keyword>
<keyword evidence="2 11" id="KW-0813">Transport</keyword>
<dbReference type="EMBL" id="UFRN01000002">
    <property type="protein sequence ID" value="SUT93957.1"/>
    <property type="molecule type" value="Genomic_DNA"/>
</dbReference>
<keyword evidence="9 11" id="KW-0472">Membrane</keyword>
<dbReference type="HAMAP" id="MF_00468">
    <property type="entry name" value="CysZ"/>
    <property type="match status" value="1"/>
</dbReference>
<evidence type="ECO:0000256" key="9">
    <source>
        <dbReference type="ARBA" id="ARBA00023136"/>
    </source>
</evidence>
<evidence type="ECO:0000256" key="5">
    <source>
        <dbReference type="ARBA" id="ARBA00022605"/>
    </source>
</evidence>
<evidence type="ECO:0000256" key="3">
    <source>
        <dbReference type="ARBA" id="ARBA00022475"/>
    </source>
</evidence>
<dbReference type="AlphaFoldDB" id="A0A380U1I7"/>
<keyword evidence="14" id="KW-1185">Reference proteome</keyword>
<evidence type="ECO:0000313" key="14">
    <source>
        <dbReference type="Proteomes" id="UP000254253"/>
    </source>
</evidence>
<organism evidence="13 14">
    <name type="scientific">Actinobacillus lignieresii</name>
    <dbReference type="NCBI Taxonomy" id="720"/>
    <lineage>
        <taxon>Bacteria</taxon>
        <taxon>Pseudomonadati</taxon>
        <taxon>Pseudomonadota</taxon>
        <taxon>Gammaproteobacteria</taxon>
        <taxon>Pasteurellales</taxon>
        <taxon>Pasteurellaceae</taxon>
        <taxon>Actinobacillus</taxon>
    </lineage>
</organism>
<keyword evidence="8 11" id="KW-0764">Sulfate transport</keyword>
<dbReference type="Proteomes" id="UP000254253">
    <property type="component" value="Unassembled WGS sequence"/>
</dbReference>
<keyword evidence="7 11" id="KW-1133">Transmembrane helix</keyword>
<accession>A0A380U1I7</accession>
<gene>
    <name evidence="11 13" type="primary">cysZ</name>
    <name evidence="13" type="ORF">NCTC4191_01435</name>
</gene>
<keyword evidence="3 11" id="KW-1003">Cell membrane</keyword>
<dbReference type="PANTHER" id="PTHR37468:SF1">
    <property type="entry name" value="SULFATE TRANSPORTER CYSZ"/>
    <property type="match status" value="1"/>
</dbReference>
<dbReference type="NCBIfam" id="NF003433">
    <property type="entry name" value="PRK04949.1"/>
    <property type="match status" value="1"/>
</dbReference>
<evidence type="ECO:0000256" key="6">
    <source>
        <dbReference type="ARBA" id="ARBA00022692"/>
    </source>
</evidence>
<evidence type="ECO:0000256" key="12">
    <source>
        <dbReference type="SAM" id="MobiDB-lite"/>
    </source>
</evidence>
<evidence type="ECO:0000256" key="2">
    <source>
        <dbReference type="ARBA" id="ARBA00022448"/>
    </source>
</evidence>
<dbReference type="InterPro" id="IPR022985">
    <property type="entry name" value="Sulfate_CysZ"/>
</dbReference>
<evidence type="ECO:0000256" key="7">
    <source>
        <dbReference type="ARBA" id="ARBA00022989"/>
    </source>
</evidence>
<keyword evidence="5 11" id="KW-0028">Amino-acid biosynthesis</keyword>